<dbReference type="AlphaFoldDB" id="A0A6J7D1U2"/>
<keyword evidence="4" id="KW-0238">DNA-binding</keyword>
<protein>
    <submittedName>
        <fullName evidence="8">Unannotated protein</fullName>
    </submittedName>
</protein>
<dbReference type="CDD" id="cd00383">
    <property type="entry name" value="trans_reg_C"/>
    <property type="match status" value="1"/>
</dbReference>
<dbReference type="EMBL" id="CAFBLS010000024">
    <property type="protein sequence ID" value="CAB4863065.1"/>
    <property type="molecule type" value="Genomic_DNA"/>
</dbReference>
<dbReference type="InterPro" id="IPR036388">
    <property type="entry name" value="WH-like_DNA-bd_sf"/>
</dbReference>
<reference evidence="8" key="1">
    <citation type="submission" date="2020-05" db="EMBL/GenBank/DDBJ databases">
        <authorList>
            <person name="Chiriac C."/>
            <person name="Salcher M."/>
            <person name="Ghai R."/>
            <person name="Kavagutti S V."/>
        </authorList>
    </citation>
    <scope>NUCLEOTIDE SEQUENCE</scope>
</reference>
<dbReference type="InterPro" id="IPR039420">
    <property type="entry name" value="WalR-like"/>
</dbReference>
<keyword evidence="1" id="KW-0597">Phosphoprotein</keyword>
<evidence type="ECO:0000256" key="5">
    <source>
        <dbReference type="ARBA" id="ARBA00023163"/>
    </source>
</evidence>
<keyword evidence="5" id="KW-0804">Transcription</keyword>
<keyword evidence="3" id="KW-0805">Transcription regulation</keyword>
<feature type="domain" description="OmpR/PhoB-type" evidence="7">
    <location>
        <begin position="149"/>
        <end position="247"/>
    </location>
</feature>
<name>A0A6J7D1U2_9ZZZZ</name>
<dbReference type="CDD" id="cd17574">
    <property type="entry name" value="REC_OmpR"/>
    <property type="match status" value="1"/>
</dbReference>
<dbReference type="SUPFAM" id="SSF52172">
    <property type="entry name" value="CheY-like"/>
    <property type="match status" value="1"/>
</dbReference>
<dbReference type="InterPro" id="IPR001789">
    <property type="entry name" value="Sig_transdc_resp-reg_receiver"/>
</dbReference>
<dbReference type="PROSITE" id="PS51755">
    <property type="entry name" value="OMPR_PHOB"/>
    <property type="match status" value="1"/>
</dbReference>
<dbReference type="InterPro" id="IPR001867">
    <property type="entry name" value="OmpR/PhoB-type_DNA-bd"/>
</dbReference>
<evidence type="ECO:0000256" key="2">
    <source>
        <dbReference type="ARBA" id="ARBA00023012"/>
    </source>
</evidence>
<dbReference type="SMART" id="SM00448">
    <property type="entry name" value="REC"/>
    <property type="match status" value="1"/>
</dbReference>
<dbReference type="PANTHER" id="PTHR48111">
    <property type="entry name" value="REGULATOR OF RPOS"/>
    <property type="match status" value="1"/>
</dbReference>
<evidence type="ECO:0000256" key="1">
    <source>
        <dbReference type="ARBA" id="ARBA00022553"/>
    </source>
</evidence>
<evidence type="ECO:0000259" key="6">
    <source>
        <dbReference type="PROSITE" id="PS50110"/>
    </source>
</evidence>
<dbReference type="SMART" id="SM00862">
    <property type="entry name" value="Trans_reg_C"/>
    <property type="match status" value="1"/>
</dbReference>
<dbReference type="PANTHER" id="PTHR48111:SF1">
    <property type="entry name" value="TWO-COMPONENT RESPONSE REGULATOR ORR33"/>
    <property type="match status" value="1"/>
</dbReference>
<dbReference type="Gene3D" id="1.10.10.10">
    <property type="entry name" value="Winged helix-like DNA-binding domain superfamily/Winged helix DNA-binding domain"/>
    <property type="match status" value="1"/>
</dbReference>
<dbReference type="Gene3D" id="6.10.250.690">
    <property type="match status" value="1"/>
</dbReference>
<dbReference type="InterPro" id="IPR011006">
    <property type="entry name" value="CheY-like_superfamily"/>
</dbReference>
<gene>
    <name evidence="8" type="ORF">UFOPK3402_00315</name>
</gene>
<dbReference type="GO" id="GO:0000976">
    <property type="term" value="F:transcription cis-regulatory region binding"/>
    <property type="evidence" value="ECO:0007669"/>
    <property type="project" value="TreeGrafter"/>
</dbReference>
<proteinExistence type="predicted"/>
<dbReference type="GO" id="GO:0005829">
    <property type="term" value="C:cytosol"/>
    <property type="evidence" value="ECO:0007669"/>
    <property type="project" value="TreeGrafter"/>
</dbReference>
<evidence type="ECO:0000256" key="4">
    <source>
        <dbReference type="ARBA" id="ARBA00023125"/>
    </source>
</evidence>
<dbReference type="PROSITE" id="PS50110">
    <property type="entry name" value="RESPONSE_REGULATORY"/>
    <property type="match status" value="1"/>
</dbReference>
<organism evidence="8">
    <name type="scientific">freshwater metagenome</name>
    <dbReference type="NCBI Taxonomy" id="449393"/>
    <lineage>
        <taxon>unclassified sequences</taxon>
        <taxon>metagenomes</taxon>
        <taxon>ecological metagenomes</taxon>
    </lineage>
</organism>
<evidence type="ECO:0000313" key="8">
    <source>
        <dbReference type="EMBL" id="CAB4863065.1"/>
    </source>
</evidence>
<evidence type="ECO:0000259" key="7">
    <source>
        <dbReference type="PROSITE" id="PS51755"/>
    </source>
</evidence>
<dbReference type="Pfam" id="PF00486">
    <property type="entry name" value="Trans_reg_C"/>
    <property type="match status" value="1"/>
</dbReference>
<accession>A0A6J7D1U2</accession>
<keyword evidence="2" id="KW-0902">Two-component regulatory system</keyword>
<dbReference type="Pfam" id="PF00072">
    <property type="entry name" value="Response_reg"/>
    <property type="match status" value="1"/>
</dbReference>
<evidence type="ECO:0000256" key="3">
    <source>
        <dbReference type="ARBA" id="ARBA00023015"/>
    </source>
</evidence>
<dbReference type="GO" id="GO:0006355">
    <property type="term" value="P:regulation of DNA-templated transcription"/>
    <property type="evidence" value="ECO:0007669"/>
    <property type="project" value="InterPro"/>
</dbReference>
<dbReference type="Gene3D" id="3.40.50.2300">
    <property type="match status" value="1"/>
</dbReference>
<feature type="domain" description="Response regulatory" evidence="6">
    <location>
        <begin position="27"/>
        <end position="140"/>
    </location>
</feature>
<dbReference type="GO" id="GO:0000156">
    <property type="term" value="F:phosphorelay response regulator activity"/>
    <property type="evidence" value="ECO:0007669"/>
    <property type="project" value="TreeGrafter"/>
</dbReference>
<sequence>MNFQDSGRPHEHGAVPTRGMNRMDNTMVLVVDDDQMVLDVVRLGLEAEGFDVVEALDGEAALAVFDTMKPAAVVLDIGIGRPNGIEVCRQLRSVTSVPIIMLTARRDELDELVGLAAGADDYVTKPFSSRVLAARLSVRLAHRAEAIPSDVLRFRNLAVDLEARSVTVDGLPISLTRTEFEILALLLSRPRRVFTRAEMIDSVWSQEWFGDYHLVETHTSRMRRKIIDAGGPRVAIAVRGVGYRLADDTEQLAIA</sequence>
<dbReference type="GO" id="GO:0032993">
    <property type="term" value="C:protein-DNA complex"/>
    <property type="evidence" value="ECO:0007669"/>
    <property type="project" value="TreeGrafter"/>
</dbReference>